<dbReference type="GO" id="GO:0000976">
    <property type="term" value="F:transcription cis-regulatory region binding"/>
    <property type="evidence" value="ECO:0007669"/>
    <property type="project" value="TreeGrafter"/>
</dbReference>
<evidence type="ECO:0000313" key="5">
    <source>
        <dbReference type="EMBL" id="TDW69323.1"/>
    </source>
</evidence>
<accession>A0A4R8C7G5</accession>
<dbReference type="SUPFAM" id="SSF53822">
    <property type="entry name" value="Periplasmic binding protein-like I"/>
    <property type="match status" value="1"/>
</dbReference>
<dbReference type="PANTHER" id="PTHR30146">
    <property type="entry name" value="LACI-RELATED TRANSCRIPTIONAL REPRESSOR"/>
    <property type="match status" value="1"/>
</dbReference>
<feature type="domain" description="HTH lacI-type" evidence="4">
    <location>
        <begin position="20"/>
        <end position="74"/>
    </location>
</feature>
<dbReference type="Pfam" id="PF00356">
    <property type="entry name" value="LacI"/>
    <property type="match status" value="1"/>
</dbReference>
<dbReference type="PROSITE" id="PS00356">
    <property type="entry name" value="HTH_LACI_1"/>
    <property type="match status" value="1"/>
</dbReference>
<keyword evidence="1" id="KW-0805">Transcription regulation</keyword>
<name>A0A4R8C7G5_9ACTN</name>
<keyword evidence="2" id="KW-0238">DNA-binding</keyword>
<dbReference type="AlphaFoldDB" id="A0A4R8C7G5"/>
<evidence type="ECO:0000256" key="3">
    <source>
        <dbReference type="ARBA" id="ARBA00023163"/>
    </source>
</evidence>
<keyword evidence="3" id="KW-0804">Transcription</keyword>
<dbReference type="SMART" id="SM00354">
    <property type="entry name" value="HTH_LACI"/>
    <property type="match status" value="1"/>
</dbReference>
<dbReference type="PROSITE" id="PS50932">
    <property type="entry name" value="HTH_LACI_2"/>
    <property type="match status" value="1"/>
</dbReference>
<evidence type="ECO:0000256" key="2">
    <source>
        <dbReference type="ARBA" id="ARBA00023125"/>
    </source>
</evidence>
<dbReference type="Gene3D" id="3.40.50.2300">
    <property type="match status" value="2"/>
</dbReference>
<dbReference type="RefSeq" id="WP_134104372.1">
    <property type="nucleotide sequence ID" value="NZ_SODP01000002.1"/>
</dbReference>
<reference evidence="5 6" key="1">
    <citation type="submission" date="2019-03" db="EMBL/GenBank/DDBJ databases">
        <title>Genomic Encyclopedia of Type Strains, Phase III (KMG-III): the genomes of soil and plant-associated and newly described type strains.</title>
        <authorList>
            <person name="Whitman W."/>
        </authorList>
    </citation>
    <scope>NUCLEOTIDE SEQUENCE [LARGE SCALE GENOMIC DNA]</scope>
    <source>
        <strain evidence="5 6">VKM Ac-2573</strain>
    </source>
</reference>
<protein>
    <submittedName>
        <fullName evidence="5">LacI family transcriptional regulator</fullName>
    </submittedName>
</protein>
<dbReference type="Pfam" id="PF13377">
    <property type="entry name" value="Peripla_BP_3"/>
    <property type="match status" value="1"/>
</dbReference>
<dbReference type="GO" id="GO:0003700">
    <property type="term" value="F:DNA-binding transcription factor activity"/>
    <property type="evidence" value="ECO:0007669"/>
    <property type="project" value="TreeGrafter"/>
</dbReference>
<organism evidence="5 6">
    <name type="scientific">Kribbella pratensis</name>
    <dbReference type="NCBI Taxonomy" id="2512112"/>
    <lineage>
        <taxon>Bacteria</taxon>
        <taxon>Bacillati</taxon>
        <taxon>Actinomycetota</taxon>
        <taxon>Actinomycetes</taxon>
        <taxon>Propionibacteriales</taxon>
        <taxon>Kribbellaceae</taxon>
        <taxon>Kribbella</taxon>
    </lineage>
</organism>
<dbReference type="SUPFAM" id="SSF47413">
    <property type="entry name" value="lambda repressor-like DNA-binding domains"/>
    <property type="match status" value="1"/>
</dbReference>
<dbReference type="CDD" id="cd06267">
    <property type="entry name" value="PBP1_LacI_sugar_binding-like"/>
    <property type="match status" value="1"/>
</dbReference>
<keyword evidence="6" id="KW-1185">Reference proteome</keyword>
<comment type="caution">
    <text evidence="5">The sequence shown here is derived from an EMBL/GenBank/DDBJ whole genome shotgun (WGS) entry which is preliminary data.</text>
</comment>
<dbReference type="InterPro" id="IPR000843">
    <property type="entry name" value="HTH_LacI"/>
</dbReference>
<dbReference type="InterPro" id="IPR028082">
    <property type="entry name" value="Peripla_BP_I"/>
</dbReference>
<evidence type="ECO:0000256" key="1">
    <source>
        <dbReference type="ARBA" id="ARBA00023015"/>
    </source>
</evidence>
<sequence>MDDHRDDVGAGRDGRPARPARLKDVAELAGVSLKTVTNVVHERRHVKAETRARVKAAIAELGYTPSLVGRQLQSGRSNIVALAVPRIDEPYLGALAHAMIMAGERHGYTVFTDETGRSDDHELRAAAGYPGNSIDGVIYSPLAVDPRRLADMSRFTPMVLLGEHLSEGAADYVAIDNEQSAKDVVQHLADGGRRRIAYVGSNPARSSSVGQLRFQGFRAAVNDLDLETRDDWLLRCDRYTRETGAAMAEQLLPQIGEIDALVCASDLLAIGAIRTFIAHHVRVPDDVAVIGWDNIVDGRYLSPSLSSVATDLDLLADRTFEALISRIQGNRDPAAVYTVPHELIIRESSRPPTG</sequence>
<dbReference type="PANTHER" id="PTHR30146:SF109">
    <property type="entry name" value="HTH-TYPE TRANSCRIPTIONAL REGULATOR GALS"/>
    <property type="match status" value="1"/>
</dbReference>
<dbReference type="OrthoDB" id="2854648at2"/>
<dbReference type="Proteomes" id="UP000295146">
    <property type="component" value="Unassembled WGS sequence"/>
</dbReference>
<dbReference type="InterPro" id="IPR046335">
    <property type="entry name" value="LacI/GalR-like_sensor"/>
</dbReference>
<evidence type="ECO:0000259" key="4">
    <source>
        <dbReference type="PROSITE" id="PS50932"/>
    </source>
</evidence>
<dbReference type="EMBL" id="SODP01000002">
    <property type="protein sequence ID" value="TDW69323.1"/>
    <property type="molecule type" value="Genomic_DNA"/>
</dbReference>
<dbReference type="InterPro" id="IPR010982">
    <property type="entry name" value="Lambda_DNA-bd_dom_sf"/>
</dbReference>
<evidence type="ECO:0000313" key="6">
    <source>
        <dbReference type="Proteomes" id="UP000295146"/>
    </source>
</evidence>
<dbReference type="Gene3D" id="1.10.260.40">
    <property type="entry name" value="lambda repressor-like DNA-binding domains"/>
    <property type="match status" value="1"/>
</dbReference>
<proteinExistence type="predicted"/>
<gene>
    <name evidence="5" type="ORF">EV653_3347</name>
</gene>
<dbReference type="CDD" id="cd01392">
    <property type="entry name" value="HTH_LacI"/>
    <property type="match status" value="1"/>
</dbReference>